<comment type="similarity">
    <text evidence="1">Belongs to the NAD(P)-dependent epimerase/dehydratase family.</text>
</comment>
<dbReference type="SUPFAM" id="SSF51735">
    <property type="entry name" value="NAD(P)-binding Rossmann-fold domains"/>
    <property type="match status" value="1"/>
</dbReference>
<dbReference type="AlphaFoldDB" id="A0A382W5R3"/>
<dbReference type="Pfam" id="PF01370">
    <property type="entry name" value="Epimerase"/>
    <property type="match status" value="1"/>
</dbReference>
<organism evidence="3">
    <name type="scientific">marine metagenome</name>
    <dbReference type="NCBI Taxonomy" id="408172"/>
    <lineage>
        <taxon>unclassified sequences</taxon>
        <taxon>metagenomes</taxon>
        <taxon>ecological metagenomes</taxon>
    </lineage>
</organism>
<feature type="non-terminal residue" evidence="3">
    <location>
        <position position="141"/>
    </location>
</feature>
<dbReference type="InterPro" id="IPR036291">
    <property type="entry name" value="NAD(P)-bd_dom_sf"/>
</dbReference>
<gene>
    <name evidence="3" type="ORF">METZ01_LOCUS406312</name>
</gene>
<proteinExistence type="inferred from homology"/>
<evidence type="ECO:0000259" key="2">
    <source>
        <dbReference type="Pfam" id="PF01370"/>
    </source>
</evidence>
<dbReference type="PANTHER" id="PTHR42687">
    <property type="entry name" value="L-THREONINE 3-DEHYDROGENASE"/>
    <property type="match status" value="1"/>
</dbReference>
<feature type="domain" description="NAD-dependent epimerase/dehydratase" evidence="2">
    <location>
        <begin position="7"/>
        <end position="133"/>
    </location>
</feature>
<dbReference type="GO" id="GO:0008743">
    <property type="term" value="F:L-threonine 3-dehydrogenase activity"/>
    <property type="evidence" value="ECO:0007669"/>
    <property type="project" value="TreeGrafter"/>
</dbReference>
<sequence length="141" mass="15364">MQELATLITGANGEIGHGLMTALQKKKSPKIVAMDINKLDGSISRYCNKEITGDILDLDLMNKLNDEYEFDTIYHLAALLSTRAELSPQSAHDVNVGGTMNLLNLAYKQGLSQGTQIKFFFPSSIAIYGLKNIQEKVSAGA</sequence>
<dbReference type="InterPro" id="IPR051225">
    <property type="entry name" value="NAD(P)_epim/dehydratase"/>
</dbReference>
<dbReference type="PANTHER" id="PTHR42687:SF1">
    <property type="entry name" value="L-THREONINE 3-DEHYDROGENASE, MITOCHONDRIAL"/>
    <property type="match status" value="1"/>
</dbReference>
<dbReference type="Gene3D" id="3.40.50.720">
    <property type="entry name" value="NAD(P)-binding Rossmann-like Domain"/>
    <property type="match status" value="1"/>
</dbReference>
<dbReference type="GO" id="GO:0006567">
    <property type="term" value="P:L-threonine catabolic process"/>
    <property type="evidence" value="ECO:0007669"/>
    <property type="project" value="TreeGrafter"/>
</dbReference>
<reference evidence="3" key="1">
    <citation type="submission" date="2018-05" db="EMBL/GenBank/DDBJ databases">
        <authorList>
            <person name="Lanie J.A."/>
            <person name="Ng W.-L."/>
            <person name="Kazmierczak K.M."/>
            <person name="Andrzejewski T.M."/>
            <person name="Davidsen T.M."/>
            <person name="Wayne K.J."/>
            <person name="Tettelin H."/>
            <person name="Glass J.I."/>
            <person name="Rusch D."/>
            <person name="Podicherti R."/>
            <person name="Tsui H.-C.T."/>
            <person name="Winkler M.E."/>
        </authorList>
    </citation>
    <scope>NUCLEOTIDE SEQUENCE</scope>
</reference>
<name>A0A382W5R3_9ZZZZ</name>
<accession>A0A382W5R3</accession>
<dbReference type="EMBL" id="UINC01156822">
    <property type="protein sequence ID" value="SVD53458.1"/>
    <property type="molecule type" value="Genomic_DNA"/>
</dbReference>
<protein>
    <recommendedName>
        <fullName evidence="2">NAD-dependent epimerase/dehydratase domain-containing protein</fullName>
    </recommendedName>
</protein>
<dbReference type="InterPro" id="IPR001509">
    <property type="entry name" value="Epimerase_deHydtase"/>
</dbReference>
<evidence type="ECO:0000313" key="3">
    <source>
        <dbReference type="EMBL" id="SVD53458.1"/>
    </source>
</evidence>
<evidence type="ECO:0000256" key="1">
    <source>
        <dbReference type="ARBA" id="ARBA00007637"/>
    </source>
</evidence>